<dbReference type="OrthoDB" id="2448427at2759"/>
<dbReference type="AlphaFoldDB" id="A0A9N9J8X4"/>
<evidence type="ECO:0000313" key="2">
    <source>
        <dbReference type="Proteomes" id="UP000789570"/>
    </source>
</evidence>
<feature type="non-terminal residue" evidence="1">
    <location>
        <position position="51"/>
    </location>
</feature>
<name>A0A9N9J8X4_9GLOM</name>
<organism evidence="1 2">
    <name type="scientific">Funneliformis caledonium</name>
    <dbReference type="NCBI Taxonomy" id="1117310"/>
    <lineage>
        <taxon>Eukaryota</taxon>
        <taxon>Fungi</taxon>
        <taxon>Fungi incertae sedis</taxon>
        <taxon>Mucoromycota</taxon>
        <taxon>Glomeromycotina</taxon>
        <taxon>Glomeromycetes</taxon>
        <taxon>Glomerales</taxon>
        <taxon>Glomeraceae</taxon>
        <taxon>Funneliformis</taxon>
    </lineage>
</organism>
<evidence type="ECO:0000313" key="1">
    <source>
        <dbReference type="EMBL" id="CAG8769286.1"/>
    </source>
</evidence>
<reference evidence="1" key="1">
    <citation type="submission" date="2021-06" db="EMBL/GenBank/DDBJ databases">
        <authorList>
            <person name="Kallberg Y."/>
            <person name="Tangrot J."/>
            <person name="Rosling A."/>
        </authorList>
    </citation>
    <scope>NUCLEOTIDE SEQUENCE</scope>
    <source>
        <strain evidence="1">UK204</strain>
    </source>
</reference>
<feature type="non-terminal residue" evidence="1">
    <location>
        <position position="1"/>
    </location>
</feature>
<comment type="caution">
    <text evidence="1">The sequence shown here is derived from an EMBL/GenBank/DDBJ whole genome shotgun (WGS) entry which is preliminary data.</text>
</comment>
<keyword evidence="2" id="KW-1185">Reference proteome</keyword>
<dbReference type="Proteomes" id="UP000789570">
    <property type="component" value="Unassembled WGS sequence"/>
</dbReference>
<dbReference type="EMBL" id="CAJVPQ010026606">
    <property type="protein sequence ID" value="CAG8769286.1"/>
    <property type="molecule type" value="Genomic_DNA"/>
</dbReference>
<proteinExistence type="predicted"/>
<protein>
    <submittedName>
        <fullName evidence="1">1911_t:CDS:1</fullName>
    </submittedName>
</protein>
<accession>A0A9N9J8X4</accession>
<gene>
    <name evidence="1" type="ORF">FCALED_LOCUS17427</name>
</gene>
<sequence>ADQVGENVSHIKISRHRWYDDNKWIDKSKPPEDVPKWAISQSYRTFDDGEN</sequence>